<reference evidence="1" key="1">
    <citation type="journal article" date="2015" name="Nature">
        <title>Complex archaea that bridge the gap between prokaryotes and eukaryotes.</title>
        <authorList>
            <person name="Spang A."/>
            <person name="Saw J.H."/>
            <person name="Jorgensen S.L."/>
            <person name="Zaremba-Niedzwiedzka K."/>
            <person name="Martijn J."/>
            <person name="Lind A.E."/>
            <person name="van Eijk R."/>
            <person name="Schleper C."/>
            <person name="Guy L."/>
            <person name="Ettema T.J."/>
        </authorList>
    </citation>
    <scope>NUCLEOTIDE SEQUENCE</scope>
</reference>
<protein>
    <submittedName>
        <fullName evidence="1">Uncharacterized protein</fullName>
    </submittedName>
</protein>
<name>A0A0F9DKH2_9ZZZZ</name>
<sequence length="94" mass="10646">MNDTIETALPPQRRLYMDGNMWCAVGLHFRNLAIDDAGFGETQKEAVANLNTARRENNTVEDFEIGGFCRQCKVWVEDGLQMDGCRDPDCPCME</sequence>
<dbReference type="AlphaFoldDB" id="A0A0F9DKH2"/>
<comment type="caution">
    <text evidence="1">The sequence shown here is derived from an EMBL/GenBank/DDBJ whole genome shotgun (WGS) entry which is preliminary data.</text>
</comment>
<organism evidence="1">
    <name type="scientific">marine sediment metagenome</name>
    <dbReference type="NCBI Taxonomy" id="412755"/>
    <lineage>
        <taxon>unclassified sequences</taxon>
        <taxon>metagenomes</taxon>
        <taxon>ecological metagenomes</taxon>
    </lineage>
</organism>
<gene>
    <name evidence="1" type="ORF">LCGC14_2188310</name>
</gene>
<proteinExistence type="predicted"/>
<accession>A0A0F9DKH2</accession>
<dbReference type="EMBL" id="LAZR01028588">
    <property type="protein sequence ID" value="KKL62129.1"/>
    <property type="molecule type" value="Genomic_DNA"/>
</dbReference>
<evidence type="ECO:0000313" key="1">
    <source>
        <dbReference type="EMBL" id="KKL62129.1"/>
    </source>
</evidence>